<keyword evidence="2" id="KW-0285">Flavoprotein</keyword>
<dbReference type="SUPFAM" id="SSF52833">
    <property type="entry name" value="Thioredoxin-like"/>
    <property type="match status" value="1"/>
</dbReference>
<dbReference type="SUPFAM" id="SSF52343">
    <property type="entry name" value="Ferredoxin reductase-like, C-terminal NADP-linked domain"/>
    <property type="match status" value="1"/>
</dbReference>
<keyword evidence="3" id="KW-0274">FAD</keyword>
<evidence type="ECO:0000313" key="8">
    <source>
        <dbReference type="Proteomes" id="UP000813444"/>
    </source>
</evidence>
<keyword evidence="8" id="KW-1185">Reference proteome</keyword>
<evidence type="ECO:0000259" key="6">
    <source>
        <dbReference type="PROSITE" id="PS51384"/>
    </source>
</evidence>
<dbReference type="CDD" id="cd03062">
    <property type="entry name" value="TRX_Fd_Sucrase"/>
    <property type="match status" value="1"/>
</dbReference>
<dbReference type="InterPro" id="IPR008333">
    <property type="entry name" value="Cbr1-like_FAD-bd_dom"/>
</dbReference>
<comment type="caution">
    <text evidence="7">The sequence shown here is derived from an EMBL/GenBank/DDBJ whole genome shotgun (WGS) entry which is preliminary data.</text>
</comment>
<feature type="domain" description="FAD-binding FR-type" evidence="6">
    <location>
        <begin position="421"/>
        <end position="536"/>
    </location>
</feature>
<proteinExistence type="inferred from homology"/>
<dbReference type="Gene3D" id="3.40.50.80">
    <property type="entry name" value="Nucleotide-binding domain of ferredoxin-NADP reductase (FNR) module"/>
    <property type="match status" value="1"/>
</dbReference>
<name>A0A8K0WSB9_9HYPO</name>
<dbReference type="PANTHER" id="PTHR31902">
    <property type="entry name" value="ACTIN PATCHES DISTAL PROTEIN 1"/>
    <property type="match status" value="1"/>
</dbReference>
<evidence type="ECO:0000256" key="1">
    <source>
        <dbReference type="ARBA" id="ARBA00001974"/>
    </source>
</evidence>
<dbReference type="Pfam" id="PF00970">
    <property type="entry name" value="FAD_binding_6"/>
    <property type="match status" value="1"/>
</dbReference>
<dbReference type="InterPro" id="IPR036249">
    <property type="entry name" value="Thioredoxin-like_sf"/>
</dbReference>
<evidence type="ECO:0000313" key="7">
    <source>
        <dbReference type="EMBL" id="KAH7318342.1"/>
    </source>
</evidence>
<dbReference type="InterPro" id="IPR009737">
    <property type="entry name" value="Aim32/Apd1-like"/>
</dbReference>
<organism evidence="7 8">
    <name type="scientific">Stachybotrys elegans</name>
    <dbReference type="NCBI Taxonomy" id="80388"/>
    <lineage>
        <taxon>Eukaryota</taxon>
        <taxon>Fungi</taxon>
        <taxon>Dikarya</taxon>
        <taxon>Ascomycota</taxon>
        <taxon>Pezizomycotina</taxon>
        <taxon>Sordariomycetes</taxon>
        <taxon>Hypocreomycetidae</taxon>
        <taxon>Hypocreales</taxon>
        <taxon>Stachybotryaceae</taxon>
        <taxon>Stachybotrys</taxon>
    </lineage>
</organism>
<dbReference type="OrthoDB" id="10253744at2759"/>
<dbReference type="PROSITE" id="PS51384">
    <property type="entry name" value="FAD_FR"/>
    <property type="match status" value="1"/>
</dbReference>
<protein>
    <recommendedName>
        <fullName evidence="5">Altered inheritance of mitochondria protein 32</fullName>
    </recommendedName>
</protein>
<sequence length="756" mass="81974">MLPSRSLLRPLRLSQSLRRQCRETTSILGSRPSNVLATRSFASKPAPLPAVPTCPSPTCPCAATPVMPEGLEIDHKTALNGAITGYAEHVLVCTGHSDWPSKIEEENSGDNLAADLKELFGRGGDLSDPFHNVSVLNSSFPSTPPPRAEVQSSSVYLLPSFKYVPVLPRVSFAAVEALAKGYLLPKKLHSAHDVLPPIHRDRLTRQEVYQQALPGVQDVRDVLVLICGHGGRDMRCGVMAPVLKTEFEEKMAAQGMEIATGPRPLFTGERAAIEGDVEGKTAARVGLISHIGGHKYAGNVIVYIPPTMKLGEEPHPLAGHGIWYGRVEPRHVEGIVKETIGKGNIIADMFRGAINGDRQILRSSARCSPPALRYSTSSTRRAPAPLQSKALPTFVLAVCLLGVAGFYLAQPSSPQKTLNTKTFIPYTITARDAISPTSFVFTVSPEHPDAQPPYLLPESGTWRWPLWSVEFKQPEVQIARHYTPLPPREAAGAADGGALRFYVRAVGDGEMSNYLSRLGVGRQVWLRGPHPGFDILKRLGVRREVVFLAGGTGVVPGIQAANAVLAANEDAKVTLLWAVRKREEMQSAKPPPPSRSWWASPAPTELQADVQQPSPVAQQLCELKEKYADRLSVYVAVSEEGVRFDEKAISKALVGSSPRTKPDAASSSFTACQFHTQKTHEHASEFEQPGGICPCPPSNAGKNLFVVCGPEGFISHYAGEKVWLGGRETQGPVGGMAARLQRQYPSLARDWLVLKL</sequence>
<comment type="cofactor">
    <cofactor evidence="1">
        <name>FAD</name>
        <dbReference type="ChEBI" id="CHEBI:57692"/>
    </cofactor>
</comment>
<dbReference type="GO" id="GO:0016491">
    <property type="term" value="F:oxidoreductase activity"/>
    <property type="evidence" value="ECO:0007669"/>
    <property type="project" value="InterPro"/>
</dbReference>
<dbReference type="AlphaFoldDB" id="A0A8K0WSB9"/>
<dbReference type="Gene3D" id="2.40.30.10">
    <property type="entry name" value="Translation factors"/>
    <property type="match status" value="1"/>
</dbReference>
<evidence type="ECO:0000256" key="3">
    <source>
        <dbReference type="ARBA" id="ARBA00022827"/>
    </source>
</evidence>
<dbReference type="PANTHER" id="PTHR31902:SF7">
    <property type="entry name" value="ALTERED INHERITANCE OF MITOCHONDRIA PROTEIN 32"/>
    <property type="match status" value="1"/>
</dbReference>
<gene>
    <name evidence="7" type="ORF">B0I35DRAFT_353451</name>
</gene>
<dbReference type="InterPro" id="IPR017938">
    <property type="entry name" value="Riboflavin_synthase-like_b-brl"/>
</dbReference>
<dbReference type="Pfam" id="PF06999">
    <property type="entry name" value="Suc_Fer-like"/>
    <property type="match status" value="1"/>
</dbReference>
<comment type="similarity">
    <text evidence="4">Belongs to the AIM32 family.</text>
</comment>
<dbReference type="Gene3D" id="3.40.30.10">
    <property type="entry name" value="Glutaredoxin"/>
    <property type="match status" value="1"/>
</dbReference>
<reference evidence="7" key="1">
    <citation type="journal article" date="2021" name="Nat. Commun.">
        <title>Genetic determinants of endophytism in the Arabidopsis root mycobiome.</title>
        <authorList>
            <person name="Mesny F."/>
            <person name="Miyauchi S."/>
            <person name="Thiergart T."/>
            <person name="Pickel B."/>
            <person name="Atanasova L."/>
            <person name="Karlsson M."/>
            <person name="Huettel B."/>
            <person name="Barry K.W."/>
            <person name="Haridas S."/>
            <person name="Chen C."/>
            <person name="Bauer D."/>
            <person name="Andreopoulos W."/>
            <person name="Pangilinan J."/>
            <person name="LaButti K."/>
            <person name="Riley R."/>
            <person name="Lipzen A."/>
            <person name="Clum A."/>
            <person name="Drula E."/>
            <person name="Henrissat B."/>
            <person name="Kohler A."/>
            <person name="Grigoriev I.V."/>
            <person name="Martin F.M."/>
            <person name="Hacquard S."/>
        </authorList>
    </citation>
    <scope>NUCLEOTIDE SEQUENCE</scope>
    <source>
        <strain evidence="7">MPI-CAGE-CH-0235</strain>
    </source>
</reference>
<evidence type="ECO:0000256" key="5">
    <source>
        <dbReference type="ARBA" id="ARBA00040895"/>
    </source>
</evidence>
<dbReference type="InterPro" id="IPR039261">
    <property type="entry name" value="FNR_nucleotide-bd"/>
</dbReference>
<dbReference type="EMBL" id="JAGPNK010000007">
    <property type="protein sequence ID" value="KAH7318342.1"/>
    <property type="molecule type" value="Genomic_DNA"/>
</dbReference>
<accession>A0A8K0WSB9</accession>
<dbReference type="CDD" id="cd06183">
    <property type="entry name" value="cyt_b5_reduct_like"/>
    <property type="match status" value="1"/>
</dbReference>
<evidence type="ECO:0000256" key="4">
    <source>
        <dbReference type="ARBA" id="ARBA00038208"/>
    </source>
</evidence>
<dbReference type="SUPFAM" id="SSF63380">
    <property type="entry name" value="Riboflavin synthase domain-like"/>
    <property type="match status" value="1"/>
</dbReference>
<dbReference type="Proteomes" id="UP000813444">
    <property type="component" value="Unassembled WGS sequence"/>
</dbReference>
<dbReference type="InterPro" id="IPR017927">
    <property type="entry name" value="FAD-bd_FR_type"/>
</dbReference>
<evidence type="ECO:0000256" key="2">
    <source>
        <dbReference type="ARBA" id="ARBA00022630"/>
    </source>
</evidence>